<evidence type="ECO:0000313" key="2">
    <source>
        <dbReference type="Proteomes" id="UP000242715"/>
    </source>
</evidence>
<evidence type="ECO:0000313" key="1">
    <source>
        <dbReference type="EMBL" id="GAU51968.1"/>
    </source>
</evidence>
<dbReference type="AlphaFoldDB" id="A0A2Z6P6I2"/>
<name>A0A2Z6P6I2_TRISU</name>
<keyword evidence="2" id="KW-1185">Reference proteome</keyword>
<dbReference type="PANTHER" id="PTHR32108">
    <property type="entry name" value="DNA-DIRECTED RNA POLYMERASE SUBUNIT ALPHA"/>
    <property type="match status" value="1"/>
</dbReference>
<feature type="non-terminal residue" evidence="1">
    <location>
        <position position="666"/>
    </location>
</feature>
<proteinExistence type="predicted"/>
<gene>
    <name evidence="1" type="ORF">TSUD_417610</name>
</gene>
<sequence>MRDCLQKLMDQGLVQIGYSRVDADVSALESQDPTPIEIPYSRRGLQIPGKSVDPIVFHVPAPFPFDSMKKVPWNYQPTAYVGGKPLTNVESNVTNIVGIGSMTRSGRIFSSEQPNKKSLVIPRKTLPQEEAEEFLRIIRKSDYRIVDQLGQTPSKISMLSLLRGSEAHREALLKVLNEAHVTRDITVDQFDGVVGNIAASRYLGFSEDELPAEGHNHNRALHISVKCLDNILSRVLVDTSSSLNVMPKTTLLKLAVEGALMRPSSMVVKAFDGSRRTVVGEVDLPILIDPQLFTITFQVMDINPTYSCLLGRPWIHDVGVVTSTLHQKLKFITGDKMIVVSGQEDMMVSHLSSFRYIEADEEAAEVPFQALEIANVMTIKSDHSHHQRKGSTIFSWKAMKEALEEGSLEGWGKLPNIAEKKDRFGLGYQPSPTVFSKGNQGEIRTIQEIFSSAGFINEGHVALLEDADEEVPDLVYRCAPDKVLANWETVDIPEIFSISKSIIEPHENDIATIPYDFEFPINQAEEGDEDDGELPEGLAQLLKQEEKVIQPHQESVEVINLGTEEDKKEIKVGASLKENVKGKLVELLREYVDVFAWSYQDMPGLDTDIVVHKLPLKPECSPVKQKLRRTRPDMALKIREEVKKQFDAGFLAVSKYPQWVANIVPV</sequence>
<dbReference type="OrthoDB" id="1736143at2759"/>
<dbReference type="InterPro" id="IPR021109">
    <property type="entry name" value="Peptidase_aspartic_dom_sf"/>
</dbReference>
<dbReference type="PANTHER" id="PTHR32108:SF9">
    <property type="entry name" value="REVERSE TRANSCRIPTASE RNASE H-LIKE DOMAIN-CONTAINING PROTEIN"/>
    <property type="match status" value="1"/>
</dbReference>
<organism evidence="1 2">
    <name type="scientific">Trifolium subterraneum</name>
    <name type="common">Subterranean clover</name>
    <dbReference type="NCBI Taxonomy" id="3900"/>
    <lineage>
        <taxon>Eukaryota</taxon>
        <taxon>Viridiplantae</taxon>
        <taxon>Streptophyta</taxon>
        <taxon>Embryophyta</taxon>
        <taxon>Tracheophyta</taxon>
        <taxon>Spermatophyta</taxon>
        <taxon>Magnoliopsida</taxon>
        <taxon>eudicotyledons</taxon>
        <taxon>Gunneridae</taxon>
        <taxon>Pentapetalae</taxon>
        <taxon>rosids</taxon>
        <taxon>fabids</taxon>
        <taxon>Fabales</taxon>
        <taxon>Fabaceae</taxon>
        <taxon>Papilionoideae</taxon>
        <taxon>50 kb inversion clade</taxon>
        <taxon>NPAAA clade</taxon>
        <taxon>Hologalegina</taxon>
        <taxon>IRL clade</taxon>
        <taxon>Trifolieae</taxon>
        <taxon>Trifolium</taxon>
    </lineage>
</organism>
<dbReference type="InterPro" id="IPR043502">
    <property type="entry name" value="DNA/RNA_pol_sf"/>
</dbReference>
<protein>
    <submittedName>
        <fullName evidence="1">Uncharacterized protein</fullName>
    </submittedName>
</protein>
<dbReference type="Proteomes" id="UP000242715">
    <property type="component" value="Unassembled WGS sequence"/>
</dbReference>
<dbReference type="CDD" id="cd00303">
    <property type="entry name" value="retropepsin_like"/>
    <property type="match status" value="1"/>
</dbReference>
<dbReference type="Gene3D" id="2.40.70.10">
    <property type="entry name" value="Acid Proteases"/>
    <property type="match status" value="1"/>
</dbReference>
<dbReference type="EMBL" id="DF976557">
    <property type="protein sequence ID" value="GAU51968.1"/>
    <property type="molecule type" value="Genomic_DNA"/>
</dbReference>
<reference evidence="2" key="1">
    <citation type="journal article" date="2017" name="Front. Plant Sci.">
        <title>Climate Clever Clovers: New Paradigm to Reduce the Environmental Footprint of Ruminants by Breeding Low Methanogenic Forages Utilizing Haplotype Variation.</title>
        <authorList>
            <person name="Kaur P."/>
            <person name="Appels R."/>
            <person name="Bayer P.E."/>
            <person name="Keeble-Gagnere G."/>
            <person name="Wang J."/>
            <person name="Hirakawa H."/>
            <person name="Shirasawa K."/>
            <person name="Vercoe P."/>
            <person name="Stefanova K."/>
            <person name="Durmic Z."/>
            <person name="Nichols P."/>
            <person name="Revell C."/>
            <person name="Isobe S.N."/>
            <person name="Edwards D."/>
            <person name="Erskine W."/>
        </authorList>
    </citation>
    <scope>NUCLEOTIDE SEQUENCE [LARGE SCALE GENOMIC DNA]</scope>
    <source>
        <strain evidence="2">cv. Daliak</strain>
    </source>
</reference>
<dbReference type="Gene3D" id="3.10.10.10">
    <property type="entry name" value="HIV Type 1 Reverse Transcriptase, subunit A, domain 1"/>
    <property type="match status" value="1"/>
</dbReference>
<accession>A0A2Z6P6I2</accession>
<dbReference type="SUPFAM" id="SSF50630">
    <property type="entry name" value="Acid proteases"/>
    <property type="match status" value="1"/>
</dbReference>
<dbReference type="SUPFAM" id="SSF56672">
    <property type="entry name" value="DNA/RNA polymerases"/>
    <property type="match status" value="1"/>
</dbReference>